<gene>
    <name evidence="10" type="ORF">BJG266_LOCUS34953</name>
    <name evidence="11" type="ORF">QVE165_LOCUS44368</name>
</gene>
<evidence type="ECO:0000256" key="3">
    <source>
        <dbReference type="ARBA" id="ARBA00006484"/>
    </source>
</evidence>
<keyword evidence="4" id="KW-0521">NADP</keyword>
<dbReference type="PRINTS" id="PR00081">
    <property type="entry name" value="GDHRDH"/>
</dbReference>
<comment type="similarity">
    <text evidence="3">Belongs to the short-chain dehydrogenases/reductases (SDR) family.</text>
</comment>
<evidence type="ECO:0000313" key="13">
    <source>
        <dbReference type="Proteomes" id="UP000663877"/>
    </source>
</evidence>
<dbReference type="Gene3D" id="3.40.50.720">
    <property type="entry name" value="NAD(P)-binding Rossmann-like Domain"/>
    <property type="match status" value="1"/>
</dbReference>
<dbReference type="GO" id="GO:0005777">
    <property type="term" value="C:peroxisome"/>
    <property type="evidence" value="ECO:0007669"/>
    <property type="project" value="UniProtKB-SubCell"/>
</dbReference>
<evidence type="ECO:0000259" key="9">
    <source>
        <dbReference type="Pfam" id="PF02036"/>
    </source>
</evidence>
<evidence type="ECO:0000256" key="6">
    <source>
        <dbReference type="ARBA" id="ARBA00023128"/>
    </source>
</evidence>
<keyword evidence="5" id="KW-0560">Oxidoreductase</keyword>
<dbReference type="Pfam" id="PF00106">
    <property type="entry name" value="adh_short"/>
    <property type="match status" value="1"/>
</dbReference>
<dbReference type="PANTHER" id="PTHR42808">
    <property type="entry name" value="HYDROXYSTEROID DEHYDROGENASE-LIKE PROTEIN 2"/>
    <property type="match status" value="1"/>
</dbReference>
<dbReference type="AlphaFoldDB" id="A0A815HE16"/>
<dbReference type="SUPFAM" id="SSF55718">
    <property type="entry name" value="SCP-like"/>
    <property type="match status" value="1"/>
</dbReference>
<dbReference type="InterPro" id="IPR036527">
    <property type="entry name" value="SCP2_sterol-bd_dom_sf"/>
</dbReference>
<evidence type="ECO:0000313" key="11">
    <source>
        <dbReference type="EMBL" id="CAF1514770.1"/>
    </source>
</evidence>
<keyword evidence="7" id="KW-0576">Peroxisome</keyword>
<dbReference type="GO" id="GO:0005739">
    <property type="term" value="C:mitochondrion"/>
    <property type="evidence" value="ECO:0007669"/>
    <property type="project" value="UniProtKB-SubCell"/>
</dbReference>
<feature type="domain" description="SCP2" evidence="9">
    <location>
        <begin position="308"/>
        <end position="404"/>
    </location>
</feature>
<protein>
    <recommendedName>
        <fullName evidence="8">Hydroxysteroid dehydrogenase-like protein 2</fullName>
    </recommendedName>
</protein>
<reference evidence="10" key="1">
    <citation type="submission" date="2021-02" db="EMBL/GenBank/DDBJ databases">
        <authorList>
            <person name="Nowell W R."/>
        </authorList>
    </citation>
    <scope>NUCLEOTIDE SEQUENCE</scope>
</reference>
<organism evidence="10 13">
    <name type="scientific">Adineta steineri</name>
    <dbReference type="NCBI Taxonomy" id="433720"/>
    <lineage>
        <taxon>Eukaryota</taxon>
        <taxon>Metazoa</taxon>
        <taxon>Spiralia</taxon>
        <taxon>Gnathifera</taxon>
        <taxon>Rotifera</taxon>
        <taxon>Eurotatoria</taxon>
        <taxon>Bdelloidea</taxon>
        <taxon>Adinetida</taxon>
        <taxon>Adinetidae</taxon>
        <taxon>Adineta</taxon>
    </lineage>
</organism>
<dbReference type="GO" id="GO:0016491">
    <property type="term" value="F:oxidoreductase activity"/>
    <property type="evidence" value="ECO:0007669"/>
    <property type="project" value="UniProtKB-KW"/>
</dbReference>
<comment type="caution">
    <text evidence="10">The sequence shown here is derived from an EMBL/GenBank/DDBJ whole genome shotgun (WGS) entry which is preliminary data.</text>
</comment>
<evidence type="ECO:0000256" key="4">
    <source>
        <dbReference type="ARBA" id="ARBA00022857"/>
    </source>
</evidence>
<evidence type="ECO:0000256" key="8">
    <source>
        <dbReference type="ARBA" id="ARBA00040243"/>
    </source>
</evidence>
<sequence length="411" mass="45018">MPSLAGKTIFITGASRGIGLQIALRCAKDKANIIVAAKTTEPHPKLPGTIYTAAKEIEKAGGQCLPCVVDVRDEEQVTKAFEQAAQKFGGIDILINNASAISLTDTPSTPMKRYDLMHSINARGTFLCSKVAIPYLKKSSNPHILMNSPPISLNPFWFKSHVAYTVAKYNMSLFALGLSAELRESGIAVNTLWPKTAIDTDAINLIAGEDYRKRCRRPDIMADAAYAILTQDSRSCTGNFFIDETLLRQQGVTDFDQYSVIPGTTDFMLDFFLDENISQLQRDKSPMSGQKSETNAASGGAVNVEQIFDKIKTLLSPELLKQINSVYTFDLQGDRWYLDMKNDNGSAGQGEPPSGKAQCTMKMSKADFQSMFAGKLKPTAAFMGGKLKIQGDLPTALKLEKLLKQMVQSKL</sequence>
<dbReference type="Gene3D" id="3.30.1050.10">
    <property type="entry name" value="SCP2 sterol-binding domain"/>
    <property type="match status" value="1"/>
</dbReference>
<dbReference type="SUPFAM" id="SSF51735">
    <property type="entry name" value="NAD(P)-binding Rossmann-fold domains"/>
    <property type="match status" value="1"/>
</dbReference>
<dbReference type="InterPro" id="IPR002347">
    <property type="entry name" value="SDR_fam"/>
</dbReference>
<dbReference type="InterPro" id="IPR051935">
    <property type="entry name" value="HSDL2"/>
</dbReference>
<name>A0A815HE16_9BILA</name>
<dbReference type="EMBL" id="CAJNOM010000593">
    <property type="protein sequence ID" value="CAF1514770.1"/>
    <property type="molecule type" value="Genomic_DNA"/>
</dbReference>
<dbReference type="Pfam" id="PF02036">
    <property type="entry name" value="SCP2"/>
    <property type="match status" value="1"/>
</dbReference>
<evidence type="ECO:0000256" key="1">
    <source>
        <dbReference type="ARBA" id="ARBA00004173"/>
    </source>
</evidence>
<evidence type="ECO:0000256" key="7">
    <source>
        <dbReference type="ARBA" id="ARBA00023140"/>
    </source>
</evidence>
<evidence type="ECO:0000313" key="10">
    <source>
        <dbReference type="EMBL" id="CAF1351022.1"/>
    </source>
</evidence>
<dbReference type="InterPro" id="IPR003033">
    <property type="entry name" value="SCP2_sterol-bd_dom"/>
</dbReference>
<evidence type="ECO:0000256" key="5">
    <source>
        <dbReference type="ARBA" id="ARBA00023002"/>
    </source>
</evidence>
<comment type="subcellular location">
    <subcellularLocation>
        <location evidence="1">Mitochondrion</location>
    </subcellularLocation>
    <subcellularLocation>
        <location evidence="2">Peroxisome</location>
    </subcellularLocation>
</comment>
<accession>A0A815HE16</accession>
<keyword evidence="6" id="KW-0496">Mitochondrion</keyword>
<evidence type="ECO:0000313" key="12">
    <source>
        <dbReference type="Proteomes" id="UP000663832"/>
    </source>
</evidence>
<dbReference type="Proteomes" id="UP000663877">
    <property type="component" value="Unassembled WGS sequence"/>
</dbReference>
<dbReference type="InterPro" id="IPR036291">
    <property type="entry name" value="NAD(P)-bd_dom_sf"/>
</dbReference>
<dbReference type="NCBIfam" id="NF006133">
    <property type="entry name" value="PRK08278.1"/>
    <property type="match status" value="1"/>
</dbReference>
<dbReference type="CDD" id="cd09762">
    <property type="entry name" value="HSDL2_SDR_c"/>
    <property type="match status" value="1"/>
</dbReference>
<dbReference type="PANTHER" id="PTHR42808:SF3">
    <property type="entry name" value="HYDROXYSTEROID DEHYDROGENASE-LIKE PROTEIN 2"/>
    <property type="match status" value="1"/>
</dbReference>
<dbReference type="Proteomes" id="UP000663832">
    <property type="component" value="Unassembled WGS sequence"/>
</dbReference>
<dbReference type="FunFam" id="3.40.50.720:FF:000301">
    <property type="entry name" value="Hydroxysteroid dehydrogenase like 2"/>
    <property type="match status" value="1"/>
</dbReference>
<dbReference type="EMBL" id="CAJNOI010000827">
    <property type="protein sequence ID" value="CAF1351022.1"/>
    <property type="molecule type" value="Genomic_DNA"/>
</dbReference>
<dbReference type="OrthoDB" id="5327538at2759"/>
<keyword evidence="12" id="KW-1185">Reference proteome</keyword>
<proteinExistence type="inferred from homology"/>
<evidence type="ECO:0000256" key="2">
    <source>
        <dbReference type="ARBA" id="ARBA00004275"/>
    </source>
</evidence>